<gene>
    <name evidence="8 12" type="primary">nadE</name>
    <name evidence="12" type="ORF">H9645_10395</name>
</gene>
<feature type="binding site" evidence="8">
    <location>
        <position position="200"/>
    </location>
    <ligand>
        <name>Mg(2+)</name>
        <dbReference type="ChEBI" id="CHEBI:18420"/>
    </ligand>
</feature>
<dbReference type="SUPFAM" id="SSF52402">
    <property type="entry name" value="Adenine nucleotide alpha hydrolases-like"/>
    <property type="match status" value="1"/>
</dbReference>
<evidence type="ECO:0000256" key="2">
    <source>
        <dbReference type="ARBA" id="ARBA00022598"/>
    </source>
</evidence>
<evidence type="ECO:0000313" key="13">
    <source>
        <dbReference type="Proteomes" id="UP000647183"/>
    </source>
</evidence>
<feature type="domain" description="NAD/GMP synthase" evidence="11">
    <location>
        <begin position="166"/>
        <end position="298"/>
    </location>
</feature>
<feature type="domain" description="NAD/GMP synthase" evidence="11">
    <location>
        <begin position="19"/>
        <end position="105"/>
    </location>
</feature>
<evidence type="ECO:0000256" key="5">
    <source>
        <dbReference type="ARBA" id="ARBA00022840"/>
    </source>
</evidence>
<comment type="caution">
    <text evidence="8">Lacks conserved residue(s) required for the propagation of feature annotation.</text>
</comment>
<feature type="binding site" evidence="8">
    <location>
        <position position="224"/>
    </location>
    <ligand>
        <name>ATP</name>
        <dbReference type="ChEBI" id="CHEBI:30616"/>
    </ligand>
</feature>
<comment type="subunit">
    <text evidence="8">Homodimer.</text>
</comment>
<feature type="binding site" evidence="8">
    <location>
        <position position="246"/>
    </location>
    <ligand>
        <name>ATP</name>
        <dbReference type="ChEBI" id="CHEBI:30616"/>
    </ligand>
</feature>
<feature type="binding site" description="in other chain" evidence="8">
    <location>
        <position position="175"/>
    </location>
    <ligand>
        <name>deamido-NAD(+)</name>
        <dbReference type="ChEBI" id="CHEBI:58437"/>
        <note>ligand shared between two neighboring subunits</note>
    </ligand>
</feature>
<feature type="binding site" evidence="8">
    <location>
        <position position="195"/>
    </location>
    <ligand>
        <name>ATP</name>
        <dbReference type="ChEBI" id="CHEBI:30616"/>
    </ligand>
</feature>
<dbReference type="NCBIfam" id="NF002048">
    <property type="entry name" value="PRK00876.1"/>
    <property type="match status" value="1"/>
</dbReference>
<organism evidence="12 13">
    <name type="scientific">Luteimonas colneyensis</name>
    <dbReference type="NCBI Taxonomy" id="2762230"/>
    <lineage>
        <taxon>Bacteria</taxon>
        <taxon>Pseudomonadati</taxon>
        <taxon>Pseudomonadota</taxon>
        <taxon>Gammaproteobacteria</taxon>
        <taxon>Lysobacterales</taxon>
        <taxon>Lysobacteraceae</taxon>
        <taxon>Luteimonas</taxon>
    </lineage>
</organism>
<dbReference type="Pfam" id="PF02540">
    <property type="entry name" value="NAD_synthase"/>
    <property type="match status" value="2"/>
</dbReference>
<evidence type="ECO:0000256" key="8">
    <source>
        <dbReference type="HAMAP-Rule" id="MF_00193"/>
    </source>
</evidence>
<sequence>MSRLDFDVLDLDYAKEADRIAAWLRETTARTLRRRGLVVAISGGIDSSCCLALAVRAVGPERVHALILPERDSSDDSAARARILAAHLGVATGTVDIAPTLAAIGCYAARDEAVRRALPAYGEGWRFKIVIDGGLEGRINQFRLVAEDPQGAVHGCRLALPEYLQIVAATNFKQRIRKTLEYYHADRLNYAVVGTPNRLEYDQGFFVKNGDGSADVKPIAHLYKSQVYGMARHLGLPARVCDAVPTTDTYSLAQGQDEFYFALPYREMDLALWALEHGRPPEELAAALSITVAQAEAVYVDIGNKRRTTRYLHLAPVLIEDGMAP</sequence>
<feature type="binding site" evidence="8">
    <location>
        <position position="46"/>
    </location>
    <ligand>
        <name>Mg(2+)</name>
        <dbReference type="ChEBI" id="CHEBI:18420"/>
    </ligand>
</feature>
<comment type="catalytic activity">
    <reaction evidence="8 10">
        <text>deamido-NAD(+) + NH4(+) + ATP = AMP + diphosphate + NAD(+) + H(+)</text>
        <dbReference type="Rhea" id="RHEA:21188"/>
        <dbReference type="ChEBI" id="CHEBI:15378"/>
        <dbReference type="ChEBI" id="CHEBI:28938"/>
        <dbReference type="ChEBI" id="CHEBI:30616"/>
        <dbReference type="ChEBI" id="CHEBI:33019"/>
        <dbReference type="ChEBI" id="CHEBI:57540"/>
        <dbReference type="ChEBI" id="CHEBI:58437"/>
        <dbReference type="ChEBI" id="CHEBI:456215"/>
        <dbReference type="EC" id="6.3.1.5"/>
    </reaction>
</comment>
<dbReference type="PANTHER" id="PTHR23090">
    <property type="entry name" value="NH 3 /GLUTAMINE-DEPENDENT NAD + SYNTHETASE"/>
    <property type="match status" value="1"/>
</dbReference>
<dbReference type="Gene3D" id="3.40.50.620">
    <property type="entry name" value="HUPs"/>
    <property type="match status" value="1"/>
</dbReference>
<dbReference type="InterPro" id="IPR014729">
    <property type="entry name" value="Rossmann-like_a/b/a_fold"/>
</dbReference>
<reference evidence="12 13" key="1">
    <citation type="submission" date="2020-08" db="EMBL/GenBank/DDBJ databases">
        <title>A Genomic Blueprint of the Chicken Gut Microbiome.</title>
        <authorList>
            <person name="Gilroy R."/>
            <person name="Ravi A."/>
            <person name="Getino M."/>
            <person name="Pursley I."/>
            <person name="Horton D.L."/>
            <person name="Alikhan N.-F."/>
            <person name="Baker D."/>
            <person name="Gharbi K."/>
            <person name="Hall N."/>
            <person name="Watson M."/>
            <person name="Adriaenssens E.M."/>
            <person name="Foster-Nyarko E."/>
            <person name="Jarju S."/>
            <person name="Secka A."/>
            <person name="Antonio M."/>
            <person name="Oren A."/>
            <person name="Chaudhuri R."/>
            <person name="La Ragione R.M."/>
            <person name="Hildebrand F."/>
            <person name="Pallen M.J."/>
        </authorList>
    </citation>
    <scope>NUCLEOTIDE SEQUENCE [LARGE SCALE GENOMIC DNA]</scope>
    <source>
        <strain evidence="12 13">Sa2BVA3</strain>
    </source>
</reference>
<dbReference type="PANTHER" id="PTHR23090:SF9">
    <property type="entry name" value="GLUTAMINE-DEPENDENT NAD(+) SYNTHETASE"/>
    <property type="match status" value="1"/>
</dbReference>
<keyword evidence="6 8" id="KW-0460">Magnesium</keyword>
<feature type="binding site" evidence="8">
    <location>
        <begin position="40"/>
        <end position="47"/>
    </location>
    <ligand>
        <name>ATP</name>
        <dbReference type="ChEBI" id="CHEBI:30616"/>
    </ligand>
</feature>
<comment type="similarity">
    <text evidence="1 8 9">Belongs to the NAD synthetase family.</text>
</comment>
<feature type="binding site" description="in other chain" evidence="8">
    <location>
        <position position="208"/>
    </location>
    <ligand>
        <name>deamido-NAD(+)</name>
        <dbReference type="ChEBI" id="CHEBI:58437"/>
        <note>ligand shared between two neighboring subunits</note>
    </ligand>
</feature>
<comment type="function">
    <text evidence="8">Catalyzes the ATP-dependent amidation of deamido-NAD to form NAD. Uses ammonia as a nitrogen source.</text>
</comment>
<evidence type="ECO:0000256" key="7">
    <source>
        <dbReference type="ARBA" id="ARBA00023027"/>
    </source>
</evidence>
<dbReference type="InterPro" id="IPR022310">
    <property type="entry name" value="NAD/GMP_synthase"/>
</dbReference>
<dbReference type="EC" id="6.3.1.5" evidence="8 10"/>
<evidence type="ECO:0000259" key="11">
    <source>
        <dbReference type="Pfam" id="PF02540"/>
    </source>
</evidence>
<dbReference type="GO" id="GO:0008795">
    <property type="term" value="F:NAD+ synthase activity"/>
    <property type="evidence" value="ECO:0007669"/>
    <property type="project" value="UniProtKB-EC"/>
</dbReference>
<keyword evidence="5 8" id="KW-0067">ATP-binding</keyword>
<dbReference type="EMBL" id="JACSQJ010000005">
    <property type="protein sequence ID" value="MBD7988436.1"/>
    <property type="molecule type" value="Genomic_DNA"/>
</dbReference>
<keyword evidence="4 8" id="KW-0547">Nucleotide-binding</keyword>
<dbReference type="HAMAP" id="MF_00193">
    <property type="entry name" value="NadE_ammonia_dep"/>
    <property type="match status" value="1"/>
</dbReference>
<name>A0ABR8UKA1_9GAMM</name>
<keyword evidence="3 8" id="KW-0479">Metal-binding</keyword>
<dbReference type="InterPro" id="IPR003694">
    <property type="entry name" value="NAD_synthase"/>
</dbReference>
<dbReference type="InterPro" id="IPR022926">
    <property type="entry name" value="NH(3)-dep_NAD(+)_synth"/>
</dbReference>
<keyword evidence="7 8" id="KW-0520">NAD</keyword>
<evidence type="ECO:0000256" key="1">
    <source>
        <dbReference type="ARBA" id="ARBA00005859"/>
    </source>
</evidence>
<evidence type="ECO:0000256" key="3">
    <source>
        <dbReference type="ARBA" id="ARBA00022723"/>
    </source>
</evidence>
<dbReference type="CDD" id="cd00553">
    <property type="entry name" value="NAD_synthase"/>
    <property type="match status" value="1"/>
</dbReference>
<dbReference type="RefSeq" id="WP_191729626.1">
    <property type="nucleotide sequence ID" value="NZ_JACSQJ010000005.1"/>
</dbReference>
<accession>A0ABR8UKA1</accession>
<evidence type="ECO:0000256" key="9">
    <source>
        <dbReference type="RuleBase" id="RU003811"/>
    </source>
</evidence>
<comment type="caution">
    <text evidence="12">The sequence shown here is derived from an EMBL/GenBank/DDBJ whole genome shotgun (WGS) entry which is preliminary data.</text>
</comment>
<keyword evidence="13" id="KW-1185">Reference proteome</keyword>
<comment type="pathway">
    <text evidence="8">Cofactor biosynthesis; NAD(+) biosynthesis; NAD(+) from deamido-NAD(+) (ammonia route): step 1/1.</text>
</comment>
<evidence type="ECO:0000313" key="12">
    <source>
        <dbReference type="EMBL" id="MBD7988436.1"/>
    </source>
</evidence>
<evidence type="ECO:0000256" key="10">
    <source>
        <dbReference type="RuleBase" id="RU003812"/>
    </source>
</evidence>
<dbReference type="Proteomes" id="UP000647183">
    <property type="component" value="Unassembled WGS sequence"/>
</dbReference>
<evidence type="ECO:0000256" key="6">
    <source>
        <dbReference type="ARBA" id="ARBA00022842"/>
    </source>
</evidence>
<keyword evidence="2 8" id="KW-0436">Ligase</keyword>
<proteinExistence type="inferred from homology"/>
<dbReference type="NCBIfam" id="TIGR00552">
    <property type="entry name" value="nadE"/>
    <property type="match status" value="1"/>
</dbReference>
<protein>
    <recommendedName>
        <fullName evidence="8 10">NH(3)-dependent NAD(+) synthetase</fullName>
        <ecNumber evidence="8 10">6.3.1.5</ecNumber>
    </recommendedName>
</protein>
<evidence type="ECO:0000256" key="4">
    <source>
        <dbReference type="ARBA" id="ARBA00022741"/>
    </source>
</evidence>
<feature type="binding site" evidence="8">
    <location>
        <position position="215"/>
    </location>
    <ligand>
        <name>deamido-NAD(+)</name>
        <dbReference type="ChEBI" id="CHEBI:58437"/>
        <note>ligand shared between two neighboring subunits</note>
    </ligand>
</feature>